<evidence type="ECO:0000313" key="9">
    <source>
        <dbReference type="Proteomes" id="UP000321598"/>
    </source>
</evidence>
<keyword evidence="2" id="KW-0238">DNA-binding</keyword>
<organism evidence="7 8">
    <name type="scientific">Staphylococcus arlettae</name>
    <dbReference type="NCBI Taxonomy" id="29378"/>
    <lineage>
        <taxon>Bacteria</taxon>
        <taxon>Bacillati</taxon>
        <taxon>Bacillota</taxon>
        <taxon>Bacilli</taxon>
        <taxon>Bacillales</taxon>
        <taxon>Staphylococcaceae</taxon>
        <taxon>Staphylococcus</taxon>
    </lineage>
</organism>
<dbReference type="PROSITE" id="PS00552">
    <property type="entry name" value="HTH_MERR_1"/>
    <property type="match status" value="1"/>
</dbReference>
<keyword evidence="3" id="KW-0010">Activator</keyword>
<dbReference type="STRING" id="1212545.SARL_09402"/>
<evidence type="ECO:0000313" key="6">
    <source>
        <dbReference type="EMBL" id="GEP99377.1"/>
    </source>
</evidence>
<keyword evidence="9" id="KW-1185">Reference proteome</keyword>
<gene>
    <name evidence="7" type="primary">mta</name>
    <name evidence="7" type="ORF">NCTC12413_02666</name>
    <name evidence="6" type="ORF">SAR03_04150</name>
</gene>
<dbReference type="Gene3D" id="1.10.490.50">
    <property type="entry name" value="Antibiotic binding domain of TipA-like multidrug resistance regulators"/>
    <property type="match status" value="1"/>
</dbReference>
<dbReference type="GO" id="GO:0003700">
    <property type="term" value="F:DNA-binding transcription factor activity"/>
    <property type="evidence" value="ECO:0007669"/>
    <property type="project" value="InterPro"/>
</dbReference>
<dbReference type="RefSeq" id="WP_103388653.1">
    <property type="nucleotide sequence ID" value="NZ_BKAV01000002.1"/>
</dbReference>
<dbReference type="OrthoDB" id="9814833at2"/>
<protein>
    <submittedName>
        <fullName evidence="6 7">Transcriptional regulator</fullName>
    </submittedName>
</protein>
<evidence type="ECO:0000256" key="3">
    <source>
        <dbReference type="ARBA" id="ARBA00023159"/>
    </source>
</evidence>
<evidence type="ECO:0000313" key="7">
    <source>
        <dbReference type="EMBL" id="SUJ30238.1"/>
    </source>
</evidence>
<dbReference type="CDD" id="cd01106">
    <property type="entry name" value="HTH_TipAL-Mta"/>
    <property type="match status" value="1"/>
</dbReference>
<dbReference type="InterPro" id="IPR012925">
    <property type="entry name" value="TipAS_dom"/>
</dbReference>
<dbReference type="Proteomes" id="UP000321598">
    <property type="component" value="Unassembled WGS sequence"/>
</dbReference>
<dbReference type="PANTHER" id="PTHR30204">
    <property type="entry name" value="REDOX-CYCLING DRUG-SENSING TRANSCRIPTIONAL ACTIVATOR SOXR"/>
    <property type="match status" value="1"/>
</dbReference>
<sequence>MEYTISNLANLSGVSTRTLRYYDEIGLLKPHDINDSGYRVYTQHEVDLLQQIIFYRELEVPLKDISTIINQPSFDQTIALEEHYDKLLRKRNRLDTMLTTIEKTIATKKGVTTMSDQEKFEGFKEHVISQNEQNYGDEIRNKYGDEVIDNSNKKFKNMSKAQYDDFKNLEQRIGDLLQQAYQTGDPSSAVAQELVATHKQWLLYTWPSYSTEAHIGLAELYIHDAAFTAYYERFVTGGAQFLRDAIVTNLSVN</sequence>
<dbReference type="Pfam" id="PF07739">
    <property type="entry name" value="TipAS"/>
    <property type="match status" value="1"/>
</dbReference>
<dbReference type="GO" id="GO:0003677">
    <property type="term" value="F:DNA binding"/>
    <property type="evidence" value="ECO:0007669"/>
    <property type="project" value="UniProtKB-KW"/>
</dbReference>
<dbReference type="PANTHER" id="PTHR30204:SF90">
    <property type="entry name" value="HTH-TYPE TRANSCRIPTIONAL ACTIVATOR MTA"/>
    <property type="match status" value="1"/>
</dbReference>
<dbReference type="EMBL" id="UGZE01000001">
    <property type="protein sequence ID" value="SUJ30238.1"/>
    <property type="molecule type" value="Genomic_DNA"/>
</dbReference>
<dbReference type="SUPFAM" id="SSF46955">
    <property type="entry name" value="Putative DNA-binding domain"/>
    <property type="match status" value="1"/>
</dbReference>
<dbReference type="Gene3D" id="1.10.1660.10">
    <property type="match status" value="1"/>
</dbReference>
<dbReference type="InterPro" id="IPR009061">
    <property type="entry name" value="DNA-bd_dom_put_sf"/>
</dbReference>
<name>A0A380CVY0_9STAP</name>
<keyword evidence="1" id="KW-0805">Transcription regulation</keyword>
<dbReference type="Proteomes" id="UP000254956">
    <property type="component" value="Unassembled WGS sequence"/>
</dbReference>
<accession>A0A380CVY0</accession>
<dbReference type="Pfam" id="PF13411">
    <property type="entry name" value="MerR_1"/>
    <property type="match status" value="1"/>
</dbReference>
<evidence type="ECO:0000256" key="2">
    <source>
        <dbReference type="ARBA" id="ARBA00023125"/>
    </source>
</evidence>
<reference evidence="6 9" key="2">
    <citation type="submission" date="2019-07" db="EMBL/GenBank/DDBJ databases">
        <title>Whole genome shotgun sequence of Staphylococcus arlettae NBRC 109765.</title>
        <authorList>
            <person name="Hosoyama A."/>
            <person name="Uohara A."/>
            <person name="Ohji S."/>
            <person name="Ichikawa N."/>
        </authorList>
    </citation>
    <scope>NUCLEOTIDE SEQUENCE [LARGE SCALE GENOMIC DNA]</scope>
    <source>
        <strain evidence="6 9">NBRC 109765</strain>
    </source>
</reference>
<dbReference type="SMART" id="SM00422">
    <property type="entry name" value="HTH_MERR"/>
    <property type="match status" value="1"/>
</dbReference>
<dbReference type="SUPFAM" id="SSF89082">
    <property type="entry name" value="Antibiotic binding domain of TipA-like multidrug resistance regulators"/>
    <property type="match status" value="1"/>
</dbReference>
<dbReference type="AlphaFoldDB" id="A0A380CVY0"/>
<evidence type="ECO:0000313" key="8">
    <source>
        <dbReference type="Proteomes" id="UP000254956"/>
    </source>
</evidence>
<evidence type="ECO:0000256" key="4">
    <source>
        <dbReference type="ARBA" id="ARBA00023163"/>
    </source>
</evidence>
<evidence type="ECO:0000259" key="5">
    <source>
        <dbReference type="PROSITE" id="PS50937"/>
    </source>
</evidence>
<evidence type="ECO:0000256" key="1">
    <source>
        <dbReference type="ARBA" id="ARBA00023015"/>
    </source>
</evidence>
<proteinExistence type="predicted"/>
<dbReference type="InterPro" id="IPR047057">
    <property type="entry name" value="MerR_fam"/>
</dbReference>
<dbReference type="PROSITE" id="PS50937">
    <property type="entry name" value="HTH_MERR_2"/>
    <property type="match status" value="1"/>
</dbReference>
<feature type="domain" description="HTH merR-type" evidence="5">
    <location>
        <begin position="1"/>
        <end position="71"/>
    </location>
</feature>
<reference evidence="7 8" key="1">
    <citation type="submission" date="2018-06" db="EMBL/GenBank/DDBJ databases">
        <authorList>
            <consortium name="Pathogen Informatics"/>
            <person name="Doyle S."/>
        </authorList>
    </citation>
    <scope>NUCLEOTIDE SEQUENCE [LARGE SCALE GENOMIC DNA]</scope>
    <source>
        <strain evidence="7 8">NCTC12413</strain>
    </source>
</reference>
<keyword evidence="4" id="KW-0804">Transcription</keyword>
<dbReference type="InterPro" id="IPR000551">
    <property type="entry name" value="MerR-type_HTH_dom"/>
</dbReference>
<dbReference type="InterPro" id="IPR036244">
    <property type="entry name" value="TipA-like_antibiotic-bd"/>
</dbReference>
<dbReference type="EMBL" id="BKAV01000002">
    <property type="protein sequence ID" value="GEP99377.1"/>
    <property type="molecule type" value="Genomic_DNA"/>
</dbReference>